<dbReference type="EMBL" id="JAUEPH010000004">
    <property type="protein sequence ID" value="MDN3204548.1"/>
    <property type="molecule type" value="Genomic_DNA"/>
</dbReference>
<comment type="caution">
    <text evidence="2">The sequence shown here is derived from an EMBL/GenBank/DDBJ whole genome shotgun (WGS) entry which is preliminary data.</text>
</comment>
<evidence type="ECO:0000259" key="1">
    <source>
        <dbReference type="PROSITE" id="PS51677"/>
    </source>
</evidence>
<dbReference type="RefSeq" id="WP_290000164.1">
    <property type="nucleotide sequence ID" value="NZ_JAUEPH010000004.1"/>
</dbReference>
<dbReference type="GO" id="GO:0016787">
    <property type="term" value="F:hydrolase activity"/>
    <property type="evidence" value="ECO:0007669"/>
    <property type="project" value="UniProtKB-KW"/>
</dbReference>
<organism evidence="2 3">
    <name type="scientific">Algoriphagus sediminis</name>
    <dbReference type="NCBI Taxonomy" id="3057113"/>
    <lineage>
        <taxon>Bacteria</taxon>
        <taxon>Pseudomonadati</taxon>
        <taxon>Bacteroidota</taxon>
        <taxon>Cytophagia</taxon>
        <taxon>Cytophagales</taxon>
        <taxon>Cyclobacteriaceae</taxon>
        <taxon>Algoriphagus</taxon>
    </lineage>
</organism>
<keyword evidence="2" id="KW-0378">Hydrolase</keyword>
<accession>A0ABT7YDE3</accession>
<gene>
    <name evidence="2" type="ORF">QVH07_10330</name>
</gene>
<dbReference type="CDD" id="cd10917">
    <property type="entry name" value="CE4_NodB_like_6s_7s"/>
    <property type="match status" value="1"/>
</dbReference>
<dbReference type="PANTHER" id="PTHR10587">
    <property type="entry name" value="GLYCOSYL TRANSFERASE-RELATED"/>
    <property type="match status" value="1"/>
</dbReference>
<sequence>MRIQIISFFFFLVSLGCVGQENCIKSYGGIIRMDTTKKEIYLVFTGGDFGEGLDTIQRTLEIENVRASFFFTGDFYRNSKYTSGIHSLIRSDHYLGAHSDKHLLYAAWENRDSLLVSREEFVEDIRMNYRVMKDFGIEKDQASFFMPPYEWYNDSISLWTSKEGLKLINFSPGTRSNADYTTPDMDERYVDSETIIQSILNFESQSSNGLNGFILLLHTGTDSKRSDKFYFRLQELIQKLKNRGYKFRRL</sequence>
<proteinExistence type="predicted"/>
<dbReference type="PROSITE" id="PS51257">
    <property type="entry name" value="PROKAR_LIPOPROTEIN"/>
    <property type="match status" value="1"/>
</dbReference>
<dbReference type="Gene3D" id="3.20.20.370">
    <property type="entry name" value="Glycoside hydrolase/deacetylase"/>
    <property type="match status" value="1"/>
</dbReference>
<evidence type="ECO:0000313" key="3">
    <source>
        <dbReference type="Proteomes" id="UP001171916"/>
    </source>
</evidence>
<dbReference type="SUPFAM" id="SSF88713">
    <property type="entry name" value="Glycoside hydrolase/deacetylase"/>
    <property type="match status" value="1"/>
</dbReference>
<reference evidence="2" key="1">
    <citation type="submission" date="2023-06" db="EMBL/GenBank/DDBJ databases">
        <title>Robiginitalea aurantiacus sp. nov. and Algoriphagus sediminis sp. nov., isolated from coastal sediment.</title>
        <authorList>
            <person name="Zhou Z.Y."/>
            <person name="An J."/>
            <person name="Jia Y.W."/>
            <person name="Du Z.J."/>
        </authorList>
    </citation>
    <scope>NUCLEOTIDE SEQUENCE</scope>
    <source>
        <strain evidence="2">C2-7</strain>
    </source>
</reference>
<dbReference type="PROSITE" id="PS51677">
    <property type="entry name" value="NODB"/>
    <property type="match status" value="1"/>
</dbReference>
<protein>
    <submittedName>
        <fullName evidence="2">Polysaccharide deacetylase family protein</fullName>
        <ecNumber evidence="2">3.-.-.-</ecNumber>
    </submittedName>
</protein>
<dbReference type="InterPro" id="IPR011330">
    <property type="entry name" value="Glyco_hydro/deAcase_b/a-brl"/>
</dbReference>
<feature type="domain" description="NodB homology" evidence="1">
    <location>
        <begin position="38"/>
        <end position="248"/>
    </location>
</feature>
<dbReference type="Proteomes" id="UP001171916">
    <property type="component" value="Unassembled WGS sequence"/>
</dbReference>
<name>A0ABT7YDE3_9BACT</name>
<keyword evidence="3" id="KW-1185">Reference proteome</keyword>
<dbReference type="EC" id="3.-.-.-" evidence="2"/>
<evidence type="ECO:0000313" key="2">
    <source>
        <dbReference type="EMBL" id="MDN3204548.1"/>
    </source>
</evidence>
<dbReference type="Pfam" id="PF01522">
    <property type="entry name" value="Polysacc_deac_1"/>
    <property type="match status" value="1"/>
</dbReference>
<dbReference type="InterPro" id="IPR002509">
    <property type="entry name" value="NODB_dom"/>
</dbReference>
<dbReference type="InterPro" id="IPR050248">
    <property type="entry name" value="Polysacc_deacetylase_ArnD"/>
</dbReference>